<dbReference type="EMBL" id="JAQJAC010000001">
    <property type="protein sequence ID" value="KAJ5599590.1"/>
    <property type="molecule type" value="Genomic_DNA"/>
</dbReference>
<keyword evidence="3" id="KW-1185">Reference proteome</keyword>
<comment type="caution">
    <text evidence="2">The sequence shown here is derived from an EMBL/GenBank/DDBJ whole genome shotgun (WGS) entry which is preliminary data.</text>
</comment>
<dbReference type="AlphaFoldDB" id="A0AAD6E3U5"/>
<sequence>MIGLQEKPNFSRVVSRIAATENASFSKKGAWMDLVPDEYRLLLGMLDENILSDLVELRLSKNPESLRMHLRKHIEAKAQDYYRLRSKEVEPFEYDQHDDANDVGFGFGCNNSNGTSVTTPDWGSDVHSDPRTDNVDDDPPNLAVPTTATLEESKVSGRVCIHVYHPYTHKSISSIPESLDAEKIFYKVTPTAGSTFEGTKIEDHLITDTVDVTTRNKKKKKKKKQKAGARRKSKHTGKKHAERNSGTAAAAETAMGHSSSPKNPTDKEKLTIEAKDMVTTSDVYYNAATYFPDERNLLAPIVPQVAQTMMISPPQRYSSTGSLHITQSPVLQDIINSVETTAMENPQSSTSLQGPGVLHIDENEQMASEPPSNPSHSFVNMRQDSNQFFSSEAKHLIDTPGVERQKFDEDFVLESVGTGLYSHDNRVSHTFNMFLATGL</sequence>
<evidence type="ECO:0000313" key="2">
    <source>
        <dbReference type="EMBL" id="KAJ5599590.1"/>
    </source>
</evidence>
<reference evidence="2 3" key="1">
    <citation type="journal article" date="2023" name="IMA Fungus">
        <title>Comparative genomic study of the Penicillium genus elucidates a diverse pangenome and 15 lateral gene transfer events.</title>
        <authorList>
            <person name="Petersen C."/>
            <person name="Sorensen T."/>
            <person name="Nielsen M.R."/>
            <person name="Sondergaard T.E."/>
            <person name="Sorensen J.L."/>
            <person name="Fitzpatrick D.A."/>
            <person name="Frisvad J.C."/>
            <person name="Nielsen K.L."/>
        </authorList>
    </citation>
    <scope>NUCLEOTIDE SEQUENCE [LARGE SCALE GENOMIC DNA]</scope>
    <source>
        <strain evidence="2 3">IBT 29057</strain>
    </source>
</reference>
<accession>A0AAD6E3U5</accession>
<organism evidence="2 3">
    <name type="scientific">Penicillium hetheringtonii</name>
    <dbReference type="NCBI Taxonomy" id="911720"/>
    <lineage>
        <taxon>Eukaryota</taxon>
        <taxon>Fungi</taxon>
        <taxon>Dikarya</taxon>
        <taxon>Ascomycota</taxon>
        <taxon>Pezizomycotina</taxon>
        <taxon>Eurotiomycetes</taxon>
        <taxon>Eurotiomycetidae</taxon>
        <taxon>Eurotiales</taxon>
        <taxon>Aspergillaceae</taxon>
        <taxon>Penicillium</taxon>
    </lineage>
</organism>
<protein>
    <submittedName>
        <fullName evidence="2">Uncharacterized protein</fullName>
    </submittedName>
</protein>
<feature type="compositionally biased region" description="Basic and acidic residues" evidence="1">
    <location>
        <begin position="124"/>
        <end position="134"/>
    </location>
</feature>
<feature type="region of interest" description="Disordered" evidence="1">
    <location>
        <begin position="116"/>
        <end position="141"/>
    </location>
</feature>
<feature type="compositionally biased region" description="Basic residues" evidence="1">
    <location>
        <begin position="215"/>
        <end position="241"/>
    </location>
</feature>
<dbReference type="Proteomes" id="UP001216150">
    <property type="component" value="Unassembled WGS sequence"/>
</dbReference>
<gene>
    <name evidence="2" type="ORF">N7450_000657</name>
</gene>
<evidence type="ECO:0000313" key="3">
    <source>
        <dbReference type="Proteomes" id="UP001216150"/>
    </source>
</evidence>
<feature type="region of interest" description="Disordered" evidence="1">
    <location>
        <begin position="212"/>
        <end position="267"/>
    </location>
</feature>
<proteinExistence type="predicted"/>
<name>A0AAD6E3U5_9EURO</name>
<evidence type="ECO:0000256" key="1">
    <source>
        <dbReference type="SAM" id="MobiDB-lite"/>
    </source>
</evidence>